<keyword evidence="2" id="KW-1185">Reference proteome</keyword>
<gene>
    <name evidence="1" type="ORF">M9Y10_026463</name>
</gene>
<evidence type="ECO:0000313" key="2">
    <source>
        <dbReference type="Proteomes" id="UP001470230"/>
    </source>
</evidence>
<organism evidence="1 2">
    <name type="scientific">Tritrichomonas musculus</name>
    <dbReference type="NCBI Taxonomy" id="1915356"/>
    <lineage>
        <taxon>Eukaryota</taxon>
        <taxon>Metamonada</taxon>
        <taxon>Parabasalia</taxon>
        <taxon>Tritrichomonadida</taxon>
        <taxon>Tritrichomonadidae</taxon>
        <taxon>Tritrichomonas</taxon>
    </lineage>
</organism>
<evidence type="ECO:0000313" key="1">
    <source>
        <dbReference type="EMBL" id="KAK8842230.1"/>
    </source>
</evidence>
<sequence>MSADIDPKKIQKDLVMAILDTLMNFLEVDNLSTPKDSYNDGEQKNWELLFAKILCFSCVGDIKELFGSFKDITQIQNISQQEYLYQYQLEFNQLEELKKIAEHINEDLYNSKTISERDNAIYLLVHYYLQQINTEFDRLNQDPVFKEISQLESKIKKKFDKTERVNQLVIHDLLYLIDKLNRLISMKIK</sequence>
<comment type="caution">
    <text evidence="1">The sequence shown here is derived from an EMBL/GenBank/DDBJ whole genome shotgun (WGS) entry which is preliminary data.</text>
</comment>
<protein>
    <submittedName>
        <fullName evidence="1">Uncharacterized protein</fullName>
    </submittedName>
</protein>
<dbReference type="Proteomes" id="UP001470230">
    <property type="component" value="Unassembled WGS sequence"/>
</dbReference>
<accession>A0ABR2H7M9</accession>
<name>A0ABR2H7M9_9EUKA</name>
<proteinExistence type="predicted"/>
<reference evidence="1 2" key="1">
    <citation type="submission" date="2024-04" db="EMBL/GenBank/DDBJ databases">
        <title>Tritrichomonas musculus Genome.</title>
        <authorList>
            <person name="Alves-Ferreira E."/>
            <person name="Grigg M."/>
            <person name="Lorenzi H."/>
            <person name="Galac M."/>
        </authorList>
    </citation>
    <scope>NUCLEOTIDE SEQUENCE [LARGE SCALE GENOMIC DNA]</scope>
    <source>
        <strain evidence="1 2">EAF2021</strain>
    </source>
</reference>
<dbReference type="EMBL" id="JAPFFF010000039">
    <property type="protein sequence ID" value="KAK8842230.1"/>
    <property type="molecule type" value="Genomic_DNA"/>
</dbReference>